<dbReference type="Pfam" id="PF00990">
    <property type="entry name" value="GGDEF"/>
    <property type="match status" value="1"/>
</dbReference>
<protein>
    <submittedName>
        <fullName evidence="18">PAS domain S-box-containing protein/diguanylate cyclase (GGDEF) domain-containing protein</fullName>
    </submittedName>
</protein>
<dbReference type="SUPFAM" id="SSF55073">
    <property type="entry name" value="Nucleotide cyclase"/>
    <property type="match status" value="1"/>
</dbReference>
<dbReference type="InterPro" id="IPR029151">
    <property type="entry name" value="Sensor-like_sf"/>
</dbReference>
<evidence type="ECO:0000256" key="3">
    <source>
        <dbReference type="ARBA" id="ARBA00022553"/>
    </source>
</evidence>
<dbReference type="Gene3D" id="3.30.70.270">
    <property type="match status" value="1"/>
</dbReference>
<dbReference type="Gene3D" id="3.20.20.450">
    <property type="entry name" value="EAL domain"/>
    <property type="match status" value="1"/>
</dbReference>
<evidence type="ECO:0000259" key="15">
    <source>
        <dbReference type="PROSITE" id="PS50883"/>
    </source>
</evidence>
<dbReference type="InterPro" id="IPR043128">
    <property type="entry name" value="Rev_trsase/Diguanyl_cyclase"/>
</dbReference>
<evidence type="ECO:0000256" key="11">
    <source>
        <dbReference type="ARBA" id="ARBA00023136"/>
    </source>
</evidence>
<comment type="subcellular location">
    <subcellularLocation>
        <location evidence="1">Cell membrane</location>
        <topology evidence="1">Multi-pass membrane protein</topology>
    </subcellularLocation>
</comment>
<dbReference type="InterPro" id="IPR000014">
    <property type="entry name" value="PAS"/>
</dbReference>
<dbReference type="NCBIfam" id="TIGR00254">
    <property type="entry name" value="GGDEF"/>
    <property type="match status" value="1"/>
</dbReference>
<dbReference type="PANTHER" id="PTHR44757">
    <property type="entry name" value="DIGUANYLATE CYCLASE DGCP"/>
    <property type="match status" value="1"/>
</dbReference>
<dbReference type="SUPFAM" id="SSF55785">
    <property type="entry name" value="PYP-like sensor domain (PAS domain)"/>
    <property type="match status" value="1"/>
</dbReference>
<gene>
    <name evidence="18" type="ORF">SAMN05444401_2272</name>
</gene>
<keyword evidence="6" id="KW-0547">Nucleotide-binding</keyword>
<dbReference type="SMART" id="SM00052">
    <property type="entry name" value="EAL"/>
    <property type="match status" value="1"/>
</dbReference>
<dbReference type="SUPFAM" id="SSF103190">
    <property type="entry name" value="Sensory domain-like"/>
    <property type="match status" value="1"/>
</dbReference>
<dbReference type="SUPFAM" id="SSF141868">
    <property type="entry name" value="EAL domain-like"/>
    <property type="match status" value="1"/>
</dbReference>
<evidence type="ECO:0000256" key="1">
    <source>
        <dbReference type="ARBA" id="ARBA00004651"/>
    </source>
</evidence>
<keyword evidence="2" id="KW-1003">Cell membrane</keyword>
<keyword evidence="19" id="KW-1185">Reference proteome</keyword>
<dbReference type="InterPro" id="IPR035919">
    <property type="entry name" value="EAL_sf"/>
</dbReference>
<feature type="domain" description="GGDEF" evidence="17">
    <location>
        <begin position="505"/>
        <end position="638"/>
    </location>
</feature>
<evidence type="ECO:0000256" key="6">
    <source>
        <dbReference type="ARBA" id="ARBA00022741"/>
    </source>
</evidence>
<keyword evidence="4" id="KW-0808">Transferase</keyword>
<keyword evidence="10" id="KW-0902">Two-component regulatory system</keyword>
<feature type="domain" description="HAMP" evidence="16">
    <location>
        <begin position="300"/>
        <end position="352"/>
    </location>
</feature>
<dbReference type="PANTHER" id="PTHR44757:SF2">
    <property type="entry name" value="BIOFILM ARCHITECTURE MAINTENANCE PROTEIN MBAA"/>
    <property type="match status" value="1"/>
</dbReference>
<dbReference type="InterPro" id="IPR000700">
    <property type="entry name" value="PAS-assoc_C"/>
</dbReference>
<feature type="domain" description="PAS" evidence="13">
    <location>
        <begin position="343"/>
        <end position="415"/>
    </location>
</feature>
<dbReference type="InterPro" id="IPR052155">
    <property type="entry name" value="Biofilm_reg_signaling"/>
</dbReference>
<keyword evidence="11 12" id="KW-0472">Membrane</keyword>
<dbReference type="Proteomes" id="UP000184080">
    <property type="component" value="Unassembled WGS sequence"/>
</dbReference>
<feature type="transmembrane region" description="Helical" evidence="12">
    <location>
        <begin position="276"/>
        <end position="297"/>
    </location>
</feature>
<dbReference type="Pfam" id="PF02743">
    <property type="entry name" value="dCache_1"/>
    <property type="match status" value="1"/>
</dbReference>
<dbReference type="InterPro" id="IPR029787">
    <property type="entry name" value="Nucleotide_cyclase"/>
</dbReference>
<evidence type="ECO:0000259" key="17">
    <source>
        <dbReference type="PROSITE" id="PS50887"/>
    </source>
</evidence>
<dbReference type="PROSITE" id="PS50883">
    <property type="entry name" value="EAL"/>
    <property type="match status" value="1"/>
</dbReference>
<evidence type="ECO:0000256" key="4">
    <source>
        <dbReference type="ARBA" id="ARBA00022679"/>
    </source>
</evidence>
<dbReference type="PROSITE" id="PS50885">
    <property type="entry name" value="HAMP"/>
    <property type="match status" value="1"/>
</dbReference>
<dbReference type="GO" id="GO:0005524">
    <property type="term" value="F:ATP binding"/>
    <property type="evidence" value="ECO:0007669"/>
    <property type="project" value="UniProtKB-KW"/>
</dbReference>
<evidence type="ECO:0000313" key="18">
    <source>
        <dbReference type="EMBL" id="SHJ14262.1"/>
    </source>
</evidence>
<keyword evidence="3" id="KW-0597">Phosphoprotein</keyword>
<keyword evidence="9 12" id="KW-1133">Transmembrane helix</keyword>
<dbReference type="InterPro" id="IPR003660">
    <property type="entry name" value="HAMP_dom"/>
</dbReference>
<dbReference type="InterPro" id="IPR013655">
    <property type="entry name" value="PAS_fold_3"/>
</dbReference>
<dbReference type="RefSeq" id="WP_073006572.1">
    <property type="nucleotide sequence ID" value="NZ_FQZO01000003.1"/>
</dbReference>
<dbReference type="CDD" id="cd01948">
    <property type="entry name" value="EAL"/>
    <property type="match status" value="1"/>
</dbReference>
<dbReference type="Pfam" id="PF08447">
    <property type="entry name" value="PAS_3"/>
    <property type="match status" value="1"/>
</dbReference>
<evidence type="ECO:0000259" key="16">
    <source>
        <dbReference type="PROSITE" id="PS50885"/>
    </source>
</evidence>
<dbReference type="EMBL" id="FQZO01000003">
    <property type="protein sequence ID" value="SHJ14262.1"/>
    <property type="molecule type" value="Genomic_DNA"/>
</dbReference>
<sequence length="905" mass="104124">MKITIKNKIIFSSFLMILLIIVASGKINYSKASKIMHDSYEDRSMMIIDSVDYIFNNFMYDLESEILRLEISNVLKVPTNEKEADELIHELHEITSSNKKIQSMYFGTVDGKMYVVPQRDLPVNYDPRNREWYKEALKDKLTVWTSVYKDQPTEKNIVTIAKPIFNDGSLIGVVGVDLNMDTITEYLSQIKIGNTGFFIMTDKNNNIMVHPVKNLIGEKLPEDNLRLALSQEEKGAIEYKYNNTDTLAVFKTLSKSNWKVIGVIQESEVMSFSHQLLWNILISGIVIIVISYIVGILTTNKITKNLNLLVEDIKNIEHGKLQIKSKINGDDEFGVIAKHLNDMVSKLNLLLQSTSDAIWEYNLDDNKLFISQRFIEFAGYDLTDGKKNMEFIAHIIHPDERYRIFRKFSNFIHGEEQLFKSEFRVKKKDGKYMWLSVRGKAIEKNISGIKNVSGSVVDITEKKEYENRIYNMAYYDYLTNLPNRRYLLDTLNDALKSKSKKEESYLGAVILFDLDDFKKVNDTLGHNFGDKLLIQLADKFNLLQNKDIIVSRFGGDEFVILALRQRNKEDIINISNRIKEIMNSIILIEGNPITITASVGVSIFPDNGLDSDTLIRNADLAMYKAKDLGKNKVKFFDNSMYESFNRSIYVESCIKKAIYEDEFYMEYQPQVDIKTNAIKSFEALIRWNSPELGLVSPAEFIPIAEQSGSIYSLGKFVIRKVFSQVNELREEGYVEKGDQSISINLSPKQLIEESFVDYVRKYVEEFNIETSFIQFEITETVVIENFEKSIYAINNLKNMGFSIILDDFGTGYSSLSYLRKLPVDILKIDKSFIDNLKDSKESKSLIEGIIKLAHEINIQVIAEGVEEEYQIHILKAAGCDLVQGYYYSKPLPIEKIKAQMSKLHR</sequence>
<reference evidence="18 19" key="1">
    <citation type="submission" date="2016-11" db="EMBL/GenBank/DDBJ databases">
        <authorList>
            <person name="Jaros S."/>
            <person name="Januszkiewicz K."/>
            <person name="Wedrychowicz H."/>
        </authorList>
    </citation>
    <scope>NUCLEOTIDE SEQUENCE [LARGE SCALE GENOMIC DNA]</scope>
    <source>
        <strain evidence="18 19">DSM 21864</strain>
    </source>
</reference>
<dbReference type="CDD" id="cd00130">
    <property type="entry name" value="PAS"/>
    <property type="match status" value="1"/>
</dbReference>
<evidence type="ECO:0000256" key="10">
    <source>
        <dbReference type="ARBA" id="ARBA00023012"/>
    </source>
</evidence>
<dbReference type="STRING" id="1121298.SAMN05444401_2272"/>
<evidence type="ECO:0000256" key="2">
    <source>
        <dbReference type="ARBA" id="ARBA00022475"/>
    </source>
</evidence>
<name>A0A1M6GWE8_9CLOT</name>
<dbReference type="InterPro" id="IPR033479">
    <property type="entry name" value="dCache_1"/>
</dbReference>
<dbReference type="CDD" id="cd01949">
    <property type="entry name" value="GGDEF"/>
    <property type="match status" value="1"/>
</dbReference>
<dbReference type="OrthoDB" id="9762141at2"/>
<evidence type="ECO:0000256" key="7">
    <source>
        <dbReference type="ARBA" id="ARBA00022777"/>
    </source>
</evidence>
<dbReference type="SMART" id="SM00267">
    <property type="entry name" value="GGDEF"/>
    <property type="match status" value="1"/>
</dbReference>
<dbReference type="AlphaFoldDB" id="A0A1M6GWE8"/>
<keyword evidence="8" id="KW-0067">ATP-binding</keyword>
<dbReference type="InterPro" id="IPR000160">
    <property type="entry name" value="GGDEF_dom"/>
</dbReference>
<dbReference type="PROSITE" id="PS50887">
    <property type="entry name" value="GGDEF"/>
    <property type="match status" value="1"/>
</dbReference>
<dbReference type="CDD" id="cd12913">
    <property type="entry name" value="PDC1_MCP_like"/>
    <property type="match status" value="1"/>
</dbReference>
<dbReference type="CDD" id="cd12912">
    <property type="entry name" value="PDC2_MCP_like"/>
    <property type="match status" value="1"/>
</dbReference>
<dbReference type="Gene3D" id="6.10.340.10">
    <property type="match status" value="1"/>
</dbReference>
<dbReference type="NCBIfam" id="TIGR00229">
    <property type="entry name" value="sensory_box"/>
    <property type="match status" value="1"/>
</dbReference>
<keyword evidence="7" id="KW-0418">Kinase</keyword>
<evidence type="ECO:0000256" key="9">
    <source>
        <dbReference type="ARBA" id="ARBA00022989"/>
    </source>
</evidence>
<accession>A0A1M6GWE8</accession>
<evidence type="ECO:0000259" key="14">
    <source>
        <dbReference type="PROSITE" id="PS50113"/>
    </source>
</evidence>
<evidence type="ECO:0000259" key="13">
    <source>
        <dbReference type="PROSITE" id="PS50112"/>
    </source>
</evidence>
<evidence type="ECO:0000256" key="8">
    <source>
        <dbReference type="ARBA" id="ARBA00022840"/>
    </source>
</evidence>
<evidence type="ECO:0000256" key="12">
    <source>
        <dbReference type="SAM" id="Phobius"/>
    </source>
</evidence>
<proteinExistence type="predicted"/>
<dbReference type="PROSITE" id="PS50113">
    <property type="entry name" value="PAC"/>
    <property type="match status" value="1"/>
</dbReference>
<dbReference type="InterPro" id="IPR001633">
    <property type="entry name" value="EAL_dom"/>
</dbReference>
<evidence type="ECO:0000313" key="19">
    <source>
        <dbReference type="Proteomes" id="UP000184080"/>
    </source>
</evidence>
<dbReference type="GO" id="GO:0000160">
    <property type="term" value="P:phosphorelay signal transduction system"/>
    <property type="evidence" value="ECO:0007669"/>
    <property type="project" value="UniProtKB-KW"/>
</dbReference>
<feature type="domain" description="PAC" evidence="14">
    <location>
        <begin position="419"/>
        <end position="471"/>
    </location>
</feature>
<dbReference type="GO" id="GO:0005886">
    <property type="term" value="C:plasma membrane"/>
    <property type="evidence" value="ECO:0007669"/>
    <property type="project" value="UniProtKB-SubCell"/>
</dbReference>
<dbReference type="CDD" id="cd06225">
    <property type="entry name" value="HAMP"/>
    <property type="match status" value="1"/>
</dbReference>
<organism evidence="18 19">
    <name type="scientific">Clostridium amylolyticum</name>
    <dbReference type="NCBI Taxonomy" id="1121298"/>
    <lineage>
        <taxon>Bacteria</taxon>
        <taxon>Bacillati</taxon>
        <taxon>Bacillota</taxon>
        <taxon>Clostridia</taxon>
        <taxon>Eubacteriales</taxon>
        <taxon>Clostridiaceae</taxon>
        <taxon>Clostridium</taxon>
    </lineage>
</organism>
<dbReference type="SMART" id="SM00304">
    <property type="entry name" value="HAMP"/>
    <property type="match status" value="1"/>
</dbReference>
<feature type="domain" description="EAL" evidence="15">
    <location>
        <begin position="647"/>
        <end position="904"/>
    </location>
</feature>
<keyword evidence="5 12" id="KW-0812">Transmembrane</keyword>
<dbReference type="InterPro" id="IPR035965">
    <property type="entry name" value="PAS-like_dom_sf"/>
</dbReference>
<dbReference type="GO" id="GO:0016301">
    <property type="term" value="F:kinase activity"/>
    <property type="evidence" value="ECO:0007669"/>
    <property type="project" value="UniProtKB-KW"/>
</dbReference>
<dbReference type="Gene3D" id="3.30.450.20">
    <property type="entry name" value="PAS domain"/>
    <property type="match status" value="2"/>
</dbReference>
<dbReference type="PROSITE" id="PS50112">
    <property type="entry name" value="PAS"/>
    <property type="match status" value="1"/>
</dbReference>
<evidence type="ECO:0000256" key="5">
    <source>
        <dbReference type="ARBA" id="ARBA00022692"/>
    </source>
</evidence>
<dbReference type="SUPFAM" id="SSF158472">
    <property type="entry name" value="HAMP domain-like"/>
    <property type="match status" value="1"/>
</dbReference>
<dbReference type="Pfam" id="PF00563">
    <property type="entry name" value="EAL"/>
    <property type="match status" value="1"/>
</dbReference>